<dbReference type="EMBL" id="ASGP02000001">
    <property type="protein sequence ID" value="KAH9529169.1"/>
    <property type="molecule type" value="Genomic_DNA"/>
</dbReference>
<sequence>MTTIIEYNQFNDQRKLEILFEGNTYKQQQQQQQQEKCIEWDSIFFLLGQCNILAIKYDGLTTMKADFFSDCCHHHHKQQGLKVFFMKNLNTLKL</sequence>
<keyword evidence="2" id="KW-1185">Reference proteome</keyword>
<evidence type="ECO:0000313" key="2">
    <source>
        <dbReference type="Proteomes" id="UP000790347"/>
    </source>
</evidence>
<reference evidence="1" key="2">
    <citation type="journal article" date="2022" name="Res Sq">
        <title>Comparative Genomics Reveals Insights into the Divergent Evolution of Astigmatic Mites and Household Pest Adaptations.</title>
        <authorList>
            <person name="Xiong Q."/>
            <person name="Wan A.T.-Y."/>
            <person name="Liu X.-Y."/>
            <person name="Fung C.S.-H."/>
            <person name="Xiao X."/>
            <person name="Malainual N."/>
            <person name="Hou J."/>
            <person name="Wang L."/>
            <person name="Wang M."/>
            <person name="Yang K."/>
            <person name="Cui Y."/>
            <person name="Leung E."/>
            <person name="Nong W."/>
            <person name="Shin S.-K."/>
            <person name="Au S."/>
            <person name="Jeong K.Y."/>
            <person name="Chew F.T."/>
            <person name="Hui J."/>
            <person name="Leung T.F."/>
            <person name="Tungtrongchitr A."/>
            <person name="Zhong N."/>
            <person name="Liu Z."/>
            <person name="Tsui S."/>
        </authorList>
    </citation>
    <scope>NUCLEOTIDE SEQUENCE</scope>
    <source>
        <strain evidence="1">Derf</strain>
        <tissue evidence="1">Whole organism</tissue>
    </source>
</reference>
<proteinExistence type="predicted"/>
<dbReference type="Proteomes" id="UP000790347">
    <property type="component" value="Unassembled WGS sequence"/>
</dbReference>
<gene>
    <name evidence="1" type="ORF">DERF_003063</name>
</gene>
<dbReference type="AlphaFoldDB" id="A0A922IGD1"/>
<name>A0A922IGD1_DERFA</name>
<organism evidence="1 2">
    <name type="scientific">Dermatophagoides farinae</name>
    <name type="common">American house dust mite</name>
    <dbReference type="NCBI Taxonomy" id="6954"/>
    <lineage>
        <taxon>Eukaryota</taxon>
        <taxon>Metazoa</taxon>
        <taxon>Ecdysozoa</taxon>
        <taxon>Arthropoda</taxon>
        <taxon>Chelicerata</taxon>
        <taxon>Arachnida</taxon>
        <taxon>Acari</taxon>
        <taxon>Acariformes</taxon>
        <taxon>Sarcoptiformes</taxon>
        <taxon>Astigmata</taxon>
        <taxon>Psoroptidia</taxon>
        <taxon>Analgoidea</taxon>
        <taxon>Pyroglyphidae</taxon>
        <taxon>Dermatophagoidinae</taxon>
        <taxon>Dermatophagoides</taxon>
    </lineage>
</organism>
<protein>
    <submittedName>
        <fullName evidence="1">Uncharacterized protein</fullName>
    </submittedName>
</protein>
<accession>A0A922IGD1</accession>
<reference evidence="1" key="1">
    <citation type="submission" date="2013-05" db="EMBL/GenBank/DDBJ databases">
        <authorList>
            <person name="Yim A.K.Y."/>
            <person name="Chan T.F."/>
            <person name="Ji K.M."/>
            <person name="Liu X.Y."/>
            <person name="Zhou J.W."/>
            <person name="Li R.Q."/>
            <person name="Yang K.Y."/>
            <person name="Li J."/>
            <person name="Li M."/>
            <person name="Law P.T.W."/>
            <person name="Wu Y.L."/>
            <person name="Cai Z.L."/>
            <person name="Qin H."/>
            <person name="Bao Y."/>
            <person name="Leung R.K.K."/>
            <person name="Ng P.K.S."/>
            <person name="Zou J."/>
            <person name="Zhong X.J."/>
            <person name="Ran P.X."/>
            <person name="Zhong N.S."/>
            <person name="Liu Z.G."/>
            <person name="Tsui S.K.W."/>
        </authorList>
    </citation>
    <scope>NUCLEOTIDE SEQUENCE</scope>
    <source>
        <strain evidence="1">Derf</strain>
        <tissue evidence="1">Whole organism</tissue>
    </source>
</reference>
<evidence type="ECO:0000313" key="1">
    <source>
        <dbReference type="EMBL" id="KAH9529169.1"/>
    </source>
</evidence>
<comment type="caution">
    <text evidence="1">The sequence shown here is derived from an EMBL/GenBank/DDBJ whole genome shotgun (WGS) entry which is preliminary data.</text>
</comment>